<keyword evidence="2" id="KW-1185">Reference proteome</keyword>
<name>A0A975BJM3_9BACT</name>
<gene>
    <name evidence="1" type="ORF">dnm_023720</name>
</gene>
<dbReference type="KEGG" id="dmm:dnm_023720"/>
<dbReference type="Proteomes" id="UP000663722">
    <property type="component" value="Chromosome"/>
</dbReference>
<accession>A0A975BJM3</accession>
<sequence length="38" mass="4636">MMTRQQNEPDQERFLNSLNDYSDFSTGLQYFPILFIIY</sequence>
<evidence type="ECO:0000313" key="1">
    <source>
        <dbReference type="EMBL" id="QTA86349.1"/>
    </source>
</evidence>
<reference evidence="1" key="1">
    <citation type="journal article" date="2021" name="Microb. Physiol.">
        <title>Proteogenomic Insights into the Physiology of Marine, Sulfate-Reducing, Filamentous Desulfonema limicola and Desulfonema magnum.</title>
        <authorList>
            <person name="Schnaars V."/>
            <person name="Wohlbrand L."/>
            <person name="Scheve S."/>
            <person name="Hinrichs C."/>
            <person name="Reinhardt R."/>
            <person name="Rabus R."/>
        </authorList>
    </citation>
    <scope>NUCLEOTIDE SEQUENCE</scope>
    <source>
        <strain evidence="1">4be13</strain>
    </source>
</reference>
<protein>
    <submittedName>
        <fullName evidence="1">Uncharacterized protein</fullName>
    </submittedName>
</protein>
<organism evidence="1 2">
    <name type="scientific">Desulfonema magnum</name>
    <dbReference type="NCBI Taxonomy" id="45655"/>
    <lineage>
        <taxon>Bacteria</taxon>
        <taxon>Pseudomonadati</taxon>
        <taxon>Thermodesulfobacteriota</taxon>
        <taxon>Desulfobacteria</taxon>
        <taxon>Desulfobacterales</taxon>
        <taxon>Desulfococcaceae</taxon>
        <taxon>Desulfonema</taxon>
    </lineage>
</organism>
<dbReference type="AlphaFoldDB" id="A0A975BJM3"/>
<evidence type="ECO:0000313" key="2">
    <source>
        <dbReference type="Proteomes" id="UP000663722"/>
    </source>
</evidence>
<proteinExistence type="predicted"/>
<dbReference type="EMBL" id="CP061800">
    <property type="protein sequence ID" value="QTA86349.1"/>
    <property type="molecule type" value="Genomic_DNA"/>
</dbReference>